<evidence type="ECO:0000313" key="3">
    <source>
        <dbReference type="Proteomes" id="UP001228049"/>
    </source>
</evidence>
<dbReference type="Proteomes" id="UP001228049">
    <property type="component" value="Unassembled WGS sequence"/>
</dbReference>
<organism evidence="2 3">
    <name type="scientific">Dissostichus eleginoides</name>
    <name type="common">Patagonian toothfish</name>
    <name type="synonym">Dissostichus amissus</name>
    <dbReference type="NCBI Taxonomy" id="100907"/>
    <lineage>
        <taxon>Eukaryota</taxon>
        <taxon>Metazoa</taxon>
        <taxon>Chordata</taxon>
        <taxon>Craniata</taxon>
        <taxon>Vertebrata</taxon>
        <taxon>Euteleostomi</taxon>
        <taxon>Actinopterygii</taxon>
        <taxon>Neopterygii</taxon>
        <taxon>Teleostei</taxon>
        <taxon>Neoteleostei</taxon>
        <taxon>Acanthomorphata</taxon>
        <taxon>Eupercaria</taxon>
        <taxon>Perciformes</taxon>
        <taxon>Notothenioidei</taxon>
        <taxon>Nototheniidae</taxon>
        <taxon>Dissostichus</taxon>
    </lineage>
</organism>
<proteinExistence type="predicted"/>
<gene>
    <name evidence="2" type="ORF">KUDE01_023905</name>
</gene>
<comment type="caution">
    <text evidence="2">The sequence shown here is derived from an EMBL/GenBank/DDBJ whole genome shotgun (WGS) entry which is preliminary data.</text>
</comment>
<feature type="region of interest" description="Disordered" evidence="1">
    <location>
        <begin position="48"/>
        <end position="67"/>
    </location>
</feature>
<evidence type="ECO:0000313" key="2">
    <source>
        <dbReference type="EMBL" id="KAK1883130.1"/>
    </source>
</evidence>
<accession>A0AAD9F2B2</accession>
<keyword evidence="3" id="KW-1185">Reference proteome</keyword>
<evidence type="ECO:0000256" key="1">
    <source>
        <dbReference type="SAM" id="MobiDB-lite"/>
    </source>
</evidence>
<feature type="non-terminal residue" evidence="2">
    <location>
        <position position="1"/>
    </location>
</feature>
<protein>
    <submittedName>
        <fullName evidence="2">Uncharacterized protein</fullName>
    </submittedName>
</protein>
<feature type="compositionally biased region" description="Basic and acidic residues" evidence="1">
    <location>
        <begin position="57"/>
        <end position="67"/>
    </location>
</feature>
<sequence>PLGGAPRCCGPALLYFDVNRKVSRVPEGSWRDAEGVCAEGVCAGLSIRDAPPGSQTGRRDGRGISMT</sequence>
<dbReference type="EMBL" id="JASDAP010000023">
    <property type="protein sequence ID" value="KAK1883130.1"/>
    <property type="molecule type" value="Genomic_DNA"/>
</dbReference>
<name>A0AAD9F2B2_DISEL</name>
<feature type="non-terminal residue" evidence="2">
    <location>
        <position position="67"/>
    </location>
</feature>
<dbReference type="AlphaFoldDB" id="A0AAD9F2B2"/>
<reference evidence="2" key="1">
    <citation type="submission" date="2023-04" db="EMBL/GenBank/DDBJ databases">
        <title>Chromosome-level genome of Chaenocephalus aceratus.</title>
        <authorList>
            <person name="Park H."/>
        </authorList>
    </citation>
    <scope>NUCLEOTIDE SEQUENCE</scope>
    <source>
        <strain evidence="2">DE</strain>
        <tissue evidence="2">Muscle</tissue>
    </source>
</reference>